<dbReference type="PANTHER" id="PTHR43304">
    <property type="entry name" value="PHYTOCHROME-LIKE PROTEIN CPH1"/>
    <property type="match status" value="1"/>
</dbReference>
<feature type="coiled-coil region" evidence="6">
    <location>
        <begin position="300"/>
        <end position="341"/>
    </location>
</feature>
<dbReference type="Gene3D" id="2.10.70.100">
    <property type="match status" value="1"/>
</dbReference>
<dbReference type="SMART" id="SM00086">
    <property type="entry name" value="PAC"/>
    <property type="match status" value="2"/>
</dbReference>
<sequence>MAGVRNNWIDRYTLLLESYLQRGTDSPALQEWVEDAIAHDIPLSTLSHWHHRSLAQLIHRDRREEQENLELLDRAGQFQARLLSLWTQTFSNLLLVRHVGGIAIDRRDLTAQKEQEQSQYQQLQFAQLLESLSSQLDRLTAEDLDWGIEEALRELAEFDGCDRAYLFEFNPDDSAAVLRCQWHSPQFGPLPPLWHQIPVELTPWWLQQLQEQGHVCYSSLEDFPDRAKTERAIVSSIPMESSLLLPLTDGSSLLGYIGFATVKERKSWSDDRIAQLQRGSELLTHALQRQRVELTLEHLNEEIDLQIEHRMEELQQMNQQLEAEILERQQMERALRESEARFRSIFEDNPLGIAIINPDYGLERVNAALCRMLGYTTVDCQSLTLLDLLSPEDREVGEMLLERLMTGIIPSFQVKQRFVHHRQHLLWVKAMASAIVSAQPTAGGKMGKRQPVYGVAIIEDITQNKQDEERLQLIQFTLNRVMDSVLLVDARGQLIYVNDRACQTLEYPREELLQMQIGQIDRYCSDAIWSMYWQQVKKYGFIRVDSTYSTRSGHQIPVEINFNFFKYKGLEYGCAIARDLRDRQQAEANLAKSQQLLAAAQKVAGLGSWEFDLSSERIFWSDRVFLIFGRDPTWDCAPTYLEYVEHYHPEDRQVFQHTMARAISEGAEFSLELRIVRPSSEIRSIWVHGHPILDRRGKTIKLFGIIQDITQRKQVEIALRENETRYRTLVSHIPGAIYRSLVDENWTIEFISDAIATITGYSARELMSQTVSGLARLVYPEDLSRIRQEIETALSEAIPFELEYRMVARDGTIHWVYGKGQGVWNEQQELVYLDGAIFDVSDRKKTETQLKASLAEKEVLLREIHHRVKNNLNIVYNLLDMQSKTAEAPAIEELLEDSKKRLETMALIHQKLYLSNSLSHINFAEYIHSLVQSIWASYGARTQGIDLQIEAEPVDLNIETAIPTGLTINELATNALKHAFPEGRSGTVWIKFRQIENEQLDLKVIDDGIGFPSDRNWQTSPSLGMHLVHILAEQLDGKLEITLQNGTIFHLVFKQRC</sequence>
<dbReference type="SMART" id="SM00065">
    <property type="entry name" value="GAF"/>
    <property type="match status" value="1"/>
</dbReference>
<dbReference type="SUPFAM" id="SSF55781">
    <property type="entry name" value="GAF domain-like"/>
    <property type="match status" value="1"/>
</dbReference>
<dbReference type="InterPro" id="IPR000014">
    <property type="entry name" value="PAS"/>
</dbReference>
<dbReference type="Gene3D" id="3.30.450.40">
    <property type="match status" value="1"/>
</dbReference>
<keyword evidence="10" id="KW-1185">Reference proteome</keyword>
<evidence type="ECO:0000256" key="1">
    <source>
        <dbReference type="ARBA" id="ARBA00000085"/>
    </source>
</evidence>
<evidence type="ECO:0000313" key="9">
    <source>
        <dbReference type="EMBL" id="MDJ1185235.1"/>
    </source>
</evidence>
<dbReference type="SMART" id="SM00091">
    <property type="entry name" value="PAS"/>
    <property type="match status" value="4"/>
</dbReference>
<evidence type="ECO:0000256" key="3">
    <source>
        <dbReference type="ARBA" id="ARBA00022553"/>
    </source>
</evidence>
<dbReference type="InterPro" id="IPR000700">
    <property type="entry name" value="PAS-assoc_C"/>
</dbReference>
<evidence type="ECO:0000313" key="10">
    <source>
        <dbReference type="Proteomes" id="UP001232992"/>
    </source>
</evidence>
<dbReference type="InterPro" id="IPR029016">
    <property type="entry name" value="GAF-like_dom_sf"/>
</dbReference>
<dbReference type="Pfam" id="PF13426">
    <property type="entry name" value="PAS_9"/>
    <property type="match status" value="1"/>
</dbReference>
<dbReference type="PROSITE" id="PS50113">
    <property type="entry name" value="PAC"/>
    <property type="match status" value="2"/>
</dbReference>
<dbReference type="PANTHER" id="PTHR43304:SF1">
    <property type="entry name" value="PAC DOMAIN-CONTAINING PROTEIN"/>
    <property type="match status" value="1"/>
</dbReference>
<dbReference type="PROSITE" id="PS50112">
    <property type="entry name" value="PAS"/>
    <property type="match status" value="3"/>
</dbReference>
<evidence type="ECO:0000256" key="6">
    <source>
        <dbReference type="SAM" id="Coils"/>
    </source>
</evidence>
<dbReference type="Pfam" id="PF13188">
    <property type="entry name" value="PAS_8"/>
    <property type="match status" value="1"/>
</dbReference>
<dbReference type="Gene3D" id="3.30.450.20">
    <property type="entry name" value="PAS domain"/>
    <property type="match status" value="4"/>
</dbReference>
<dbReference type="SUPFAM" id="SSF55874">
    <property type="entry name" value="ATPase domain of HSP90 chaperone/DNA topoisomerase II/histidine kinase"/>
    <property type="match status" value="1"/>
</dbReference>
<dbReference type="RefSeq" id="WP_283759880.1">
    <property type="nucleotide sequence ID" value="NZ_JAQOSQ010000029.1"/>
</dbReference>
<dbReference type="Gene3D" id="3.30.565.10">
    <property type="entry name" value="Histidine kinase-like ATPase, C-terminal domain"/>
    <property type="match status" value="1"/>
</dbReference>
<dbReference type="EC" id="2.7.13.3" evidence="2"/>
<protein>
    <recommendedName>
        <fullName evidence="2">histidine kinase</fullName>
        <ecNumber evidence="2">2.7.13.3</ecNumber>
    </recommendedName>
</protein>
<dbReference type="InterPro" id="IPR003594">
    <property type="entry name" value="HATPase_dom"/>
</dbReference>
<dbReference type="Pfam" id="PF08447">
    <property type="entry name" value="PAS_3"/>
    <property type="match status" value="2"/>
</dbReference>
<feature type="domain" description="PAS" evidence="7">
    <location>
        <begin position="338"/>
        <end position="408"/>
    </location>
</feature>
<feature type="domain" description="PAC" evidence="8">
    <location>
        <begin position="800"/>
        <end position="852"/>
    </location>
</feature>
<dbReference type="InterPro" id="IPR052162">
    <property type="entry name" value="Sensor_kinase/Photoreceptor"/>
</dbReference>
<comment type="catalytic activity">
    <reaction evidence="1">
        <text>ATP + protein L-histidine = ADP + protein N-phospho-L-histidine.</text>
        <dbReference type="EC" id="2.7.13.3"/>
    </reaction>
</comment>
<gene>
    <name evidence="9" type="ORF">PMH09_18770</name>
</gene>
<keyword evidence="5" id="KW-0418">Kinase</keyword>
<dbReference type="CDD" id="cd00130">
    <property type="entry name" value="PAS"/>
    <property type="match status" value="4"/>
</dbReference>
<feature type="domain" description="PAC" evidence="8">
    <location>
        <begin position="669"/>
        <end position="721"/>
    </location>
</feature>
<dbReference type="InterPro" id="IPR013655">
    <property type="entry name" value="PAS_fold_3"/>
</dbReference>
<dbReference type="InterPro" id="IPR003018">
    <property type="entry name" value="GAF"/>
</dbReference>
<dbReference type="NCBIfam" id="TIGR00229">
    <property type="entry name" value="sensory_box"/>
    <property type="match status" value="3"/>
</dbReference>
<keyword evidence="4" id="KW-0808">Transferase</keyword>
<feature type="domain" description="PAS" evidence="7">
    <location>
        <begin position="470"/>
        <end position="513"/>
    </location>
</feature>
<evidence type="ECO:0000256" key="2">
    <source>
        <dbReference type="ARBA" id="ARBA00012438"/>
    </source>
</evidence>
<dbReference type="SMART" id="SM00387">
    <property type="entry name" value="HATPase_c"/>
    <property type="match status" value="1"/>
</dbReference>
<dbReference type="Pfam" id="PF02518">
    <property type="entry name" value="HATPase_c"/>
    <property type="match status" value="1"/>
</dbReference>
<feature type="domain" description="PAS" evidence="7">
    <location>
        <begin position="722"/>
        <end position="797"/>
    </location>
</feature>
<evidence type="ECO:0000259" key="8">
    <source>
        <dbReference type="PROSITE" id="PS50113"/>
    </source>
</evidence>
<dbReference type="InterPro" id="IPR011495">
    <property type="entry name" value="Sig_transdc_His_kin_sub2_dim/P"/>
</dbReference>
<dbReference type="InterPro" id="IPR036890">
    <property type="entry name" value="HATPase_C_sf"/>
</dbReference>
<evidence type="ECO:0000259" key="7">
    <source>
        <dbReference type="PROSITE" id="PS50112"/>
    </source>
</evidence>
<dbReference type="SUPFAM" id="SSF55785">
    <property type="entry name" value="PYP-like sensor domain (PAS domain)"/>
    <property type="match status" value="4"/>
</dbReference>
<dbReference type="Pfam" id="PF07568">
    <property type="entry name" value="HisKA_2"/>
    <property type="match status" value="1"/>
</dbReference>
<proteinExistence type="predicted"/>
<keyword evidence="6" id="KW-0175">Coiled coil</keyword>
<dbReference type="InterPro" id="IPR001610">
    <property type="entry name" value="PAC"/>
</dbReference>
<organism evidence="9 10">
    <name type="scientific">Roseofilum casamattae BLCC-M143</name>
    <dbReference type="NCBI Taxonomy" id="3022442"/>
    <lineage>
        <taxon>Bacteria</taxon>
        <taxon>Bacillati</taxon>
        <taxon>Cyanobacteriota</taxon>
        <taxon>Cyanophyceae</taxon>
        <taxon>Desertifilales</taxon>
        <taxon>Desertifilaceae</taxon>
        <taxon>Roseofilum</taxon>
        <taxon>Roseofilum casamattae</taxon>
    </lineage>
</organism>
<comment type="caution">
    <text evidence="9">The sequence shown here is derived from an EMBL/GenBank/DDBJ whole genome shotgun (WGS) entry which is preliminary data.</text>
</comment>
<keyword evidence="3" id="KW-0597">Phosphoprotein</keyword>
<name>A0ABT7C1A0_9CYAN</name>
<evidence type="ECO:0000256" key="5">
    <source>
        <dbReference type="ARBA" id="ARBA00022777"/>
    </source>
</evidence>
<reference evidence="9 10" key="1">
    <citation type="submission" date="2023-01" db="EMBL/GenBank/DDBJ databases">
        <title>Novel diversity within Roseofilum (Cyanobacteria; Desertifilaceae) from marine benthic mats with descriptions of four novel species.</title>
        <authorList>
            <person name="Wang Y."/>
            <person name="Berthold D.E."/>
            <person name="Hu J."/>
            <person name="Lefler F.W."/>
            <person name="Laughinghouse H.D. IV."/>
        </authorList>
    </citation>
    <scope>NUCLEOTIDE SEQUENCE [LARGE SCALE GENOMIC DNA]</scope>
    <source>
        <strain evidence="9 10">BLCC-M143</strain>
    </source>
</reference>
<dbReference type="Proteomes" id="UP001232992">
    <property type="component" value="Unassembled WGS sequence"/>
</dbReference>
<accession>A0ABT7C1A0</accession>
<dbReference type="InterPro" id="IPR035965">
    <property type="entry name" value="PAS-like_dom_sf"/>
</dbReference>
<dbReference type="EMBL" id="JAQOSQ010000029">
    <property type="protein sequence ID" value="MDJ1185235.1"/>
    <property type="molecule type" value="Genomic_DNA"/>
</dbReference>
<evidence type="ECO:0000256" key="4">
    <source>
        <dbReference type="ARBA" id="ARBA00022679"/>
    </source>
</evidence>